<feature type="compositionally biased region" description="Basic residues" evidence="8">
    <location>
        <begin position="421"/>
        <end position="435"/>
    </location>
</feature>
<feature type="transmembrane region" description="Helical" evidence="9">
    <location>
        <begin position="264"/>
        <end position="286"/>
    </location>
</feature>
<name>C3YP03_BRAFL</name>
<keyword evidence="2" id="KW-1003">Cell membrane</keyword>
<keyword evidence="4 9" id="KW-1133">Transmembrane helix</keyword>
<evidence type="ECO:0000256" key="8">
    <source>
        <dbReference type="SAM" id="MobiDB-lite"/>
    </source>
</evidence>
<dbReference type="PROSITE" id="PS00237">
    <property type="entry name" value="G_PROTEIN_RECEP_F1_1"/>
    <property type="match status" value="1"/>
</dbReference>
<gene>
    <name evidence="11" type="ORF">BRAFLDRAFT_86359</name>
</gene>
<accession>C3YP03</accession>
<evidence type="ECO:0000256" key="3">
    <source>
        <dbReference type="ARBA" id="ARBA00022692"/>
    </source>
</evidence>
<evidence type="ECO:0000256" key="9">
    <source>
        <dbReference type="SAM" id="Phobius"/>
    </source>
</evidence>
<reference evidence="11" key="1">
    <citation type="journal article" date="2008" name="Nature">
        <title>The amphioxus genome and the evolution of the chordate karyotype.</title>
        <authorList>
            <consortium name="US DOE Joint Genome Institute (JGI-PGF)"/>
            <person name="Putnam N.H."/>
            <person name="Butts T."/>
            <person name="Ferrier D.E.K."/>
            <person name="Furlong R.F."/>
            <person name="Hellsten U."/>
            <person name="Kawashima T."/>
            <person name="Robinson-Rechavi M."/>
            <person name="Shoguchi E."/>
            <person name="Terry A."/>
            <person name="Yu J.-K."/>
            <person name="Benito-Gutierrez E.L."/>
            <person name="Dubchak I."/>
            <person name="Garcia-Fernandez J."/>
            <person name="Gibson-Brown J.J."/>
            <person name="Grigoriev I.V."/>
            <person name="Horton A.C."/>
            <person name="de Jong P.J."/>
            <person name="Jurka J."/>
            <person name="Kapitonov V.V."/>
            <person name="Kohara Y."/>
            <person name="Kuroki Y."/>
            <person name="Lindquist E."/>
            <person name="Lucas S."/>
            <person name="Osoegawa K."/>
            <person name="Pennacchio L.A."/>
            <person name="Salamov A.A."/>
            <person name="Satou Y."/>
            <person name="Sauka-Spengler T."/>
            <person name="Schmutz J."/>
            <person name="Shin-I T."/>
            <person name="Toyoda A."/>
            <person name="Bronner-Fraser M."/>
            <person name="Fujiyama A."/>
            <person name="Holland L.Z."/>
            <person name="Holland P.W.H."/>
            <person name="Satoh N."/>
            <person name="Rokhsar D.S."/>
        </authorList>
    </citation>
    <scope>NUCLEOTIDE SEQUENCE [LARGE SCALE GENOMIC DNA]</scope>
    <source>
        <strain evidence="11">S238N-H82</strain>
        <tissue evidence="11">Testes</tissue>
    </source>
</reference>
<dbReference type="Gene3D" id="1.20.1070.10">
    <property type="entry name" value="Rhodopsin 7-helix transmembrane proteins"/>
    <property type="match status" value="3"/>
</dbReference>
<keyword evidence="6 7" id="KW-0675">Receptor</keyword>
<dbReference type="AlphaFoldDB" id="C3YP03"/>
<evidence type="ECO:0000256" key="5">
    <source>
        <dbReference type="ARBA" id="ARBA00023136"/>
    </source>
</evidence>
<dbReference type="PRINTS" id="PR00237">
    <property type="entry name" value="GPCRRHODOPSN"/>
</dbReference>
<keyword evidence="7" id="KW-0297">G-protein coupled receptor</keyword>
<feature type="transmembrane region" description="Helical" evidence="9">
    <location>
        <begin position="12"/>
        <end position="37"/>
    </location>
</feature>
<dbReference type="SUPFAM" id="SSF81321">
    <property type="entry name" value="Family A G protein-coupled receptor-like"/>
    <property type="match status" value="2"/>
</dbReference>
<dbReference type="InterPro" id="IPR000276">
    <property type="entry name" value="GPCR_Rhodpsn"/>
</dbReference>
<keyword evidence="3 7" id="KW-0812">Transmembrane</keyword>
<proteinExistence type="inferred from homology"/>
<dbReference type="FunFam" id="1.20.1070.10:FF:001259">
    <property type="entry name" value="Uncharacterized protein"/>
    <property type="match status" value="1"/>
</dbReference>
<evidence type="ECO:0000259" key="10">
    <source>
        <dbReference type="PROSITE" id="PS50262"/>
    </source>
</evidence>
<dbReference type="eggNOG" id="KOG3656">
    <property type="taxonomic scope" value="Eukaryota"/>
</dbReference>
<feature type="region of interest" description="Disordered" evidence="8">
    <location>
        <begin position="382"/>
        <end position="471"/>
    </location>
</feature>
<dbReference type="EMBL" id="GG666537">
    <property type="protein sequence ID" value="EEN57894.1"/>
    <property type="molecule type" value="Genomic_DNA"/>
</dbReference>
<feature type="transmembrane region" description="Helical" evidence="9">
    <location>
        <begin position="481"/>
        <end position="501"/>
    </location>
</feature>
<evidence type="ECO:0000313" key="11">
    <source>
        <dbReference type="EMBL" id="EEN57894.1"/>
    </source>
</evidence>
<evidence type="ECO:0000256" key="6">
    <source>
        <dbReference type="ARBA" id="ARBA00023170"/>
    </source>
</evidence>
<comment type="similarity">
    <text evidence="7">Belongs to the G-protein coupled receptor 1 family.</text>
</comment>
<dbReference type="GO" id="GO:0004930">
    <property type="term" value="F:G protein-coupled receptor activity"/>
    <property type="evidence" value="ECO:0007669"/>
    <property type="project" value="UniProtKB-KW"/>
</dbReference>
<dbReference type="PANTHER" id="PTHR24241:SF76">
    <property type="entry name" value="NEUROPEPTIDE SIFAMIDE RECEPTOR"/>
    <property type="match status" value="1"/>
</dbReference>
<evidence type="ECO:0000256" key="1">
    <source>
        <dbReference type="ARBA" id="ARBA00004651"/>
    </source>
</evidence>
<keyword evidence="7" id="KW-0807">Transducer</keyword>
<evidence type="ECO:0000256" key="7">
    <source>
        <dbReference type="RuleBase" id="RU000688"/>
    </source>
</evidence>
<dbReference type="PANTHER" id="PTHR24241">
    <property type="entry name" value="NEUROPEPTIDE RECEPTOR-RELATED G-PROTEIN COUPLED RECEPTOR"/>
    <property type="match status" value="1"/>
</dbReference>
<protein>
    <recommendedName>
        <fullName evidence="10">G-protein coupled receptors family 1 profile domain-containing protein</fullName>
    </recommendedName>
</protein>
<feature type="compositionally biased region" description="Polar residues" evidence="8">
    <location>
        <begin position="436"/>
        <end position="470"/>
    </location>
</feature>
<comment type="subcellular location">
    <subcellularLocation>
        <location evidence="1">Cell membrane</location>
        <topology evidence="1">Multi-pass membrane protein</topology>
    </subcellularLocation>
</comment>
<feature type="compositionally biased region" description="Polar residues" evidence="8">
    <location>
        <begin position="382"/>
        <end position="400"/>
    </location>
</feature>
<dbReference type="Pfam" id="PF00001">
    <property type="entry name" value="7tm_1"/>
    <property type="match status" value="2"/>
</dbReference>
<feature type="transmembrane region" description="Helical" evidence="9">
    <location>
        <begin position="49"/>
        <end position="70"/>
    </location>
</feature>
<feature type="domain" description="G-protein coupled receptors family 1 profile" evidence="10">
    <location>
        <begin position="28"/>
        <end position="542"/>
    </location>
</feature>
<keyword evidence="5 9" id="KW-0472">Membrane</keyword>
<dbReference type="PROSITE" id="PS50262">
    <property type="entry name" value="G_PROTEIN_RECEP_F1_2"/>
    <property type="match status" value="1"/>
</dbReference>
<feature type="transmembrane region" description="Helical" evidence="9">
    <location>
        <begin position="521"/>
        <end position="545"/>
    </location>
</feature>
<dbReference type="InterPro" id="IPR017452">
    <property type="entry name" value="GPCR_Rhodpsn_7TM"/>
</dbReference>
<dbReference type="InParanoid" id="C3YP03"/>
<feature type="transmembrane region" description="Helical" evidence="9">
    <location>
        <begin position="215"/>
        <end position="234"/>
    </location>
</feature>
<sequence>MPFYMHGPVVTALYILGYCLVFSLNVVGNAVVCWVIITTPRLHTATNYFILNLAVADLLVAVFCIPFTLVEHILYGKSHAPHTGGTHSVRADGTTLITHRAKILGQWAKHFEAVLNRPSTINSEAIERLPQIPVNNLLNALPSVCETQRTISQVTSSGKAADYQFGDVMCKLNVTIQGVSVAASVYTLSVIAVERYYVVLYPAELRMSGSTVRKALAGIWGGAALIMLPQPFVLETQKYDVVYRDGETATYCHENWPAVEYRHAYTLTLFVFVYCGPLVAVTCIYCRIGVSIWYRSSLPVSTTMEPSHRVIRQGTNQPRVIGQDHNLSQVIGQDHNLSQVIGQDHNLSQVIGQDHNQPQIMGQNTNHTQVISHDISQPRVIDQSSNQPQVMGQDPGQSRVTHGGHGSPRVTDQNTTQPRAIRQHTNHHRFMRQGRNRSAVTGQDSSQSPVMGQDASQSRVMGQDASQSRVMGQVPKRRIRVTKMLVTVVAMFALSWLPLYVSWMLDDFGSLSEGAETTLFYYVYPVAHWVAYFNSCVNPIIYGLFRSDVRKNLPSRASSRRRKISMTTSRKRTSLLRYMRRRSRQETAL</sequence>
<evidence type="ECO:0000256" key="2">
    <source>
        <dbReference type="ARBA" id="ARBA00022475"/>
    </source>
</evidence>
<organism>
    <name type="scientific">Branchiostoma floridae</name>
    <name type="common">Florida lancelet</name>
    <name type="synonym">Amphioxus</name>
    <dbReference type="NCBI Taxonomy" id="7739"/>
    <lineage>
        <taxon>Eukaryota</taxon>
        <taxon>Metazoa</taxon>
        <taxon>Chordata</taxon>
        <taxon>Cephalochordata</taxon>
        <taxon>Leptocardii</taxon>
        <taxon>Amphioxiformes</taxon>
        <taxon>Branchiostomatidae</taxon>
        <taxon>Branchiostoma</taxon>
    </lineage>
</organism>
<evidence type="ECO:0000256" key="4">
    <source>
        <dbReference type="ARBA" id="ARBA00022989"/>
    </source>
</evidence>
<dbReference type="GO" id="GO:0005886">
    <property type="term" value="C:plasma membrane"/>
    <property type="evidence" value="ECO:0007669"/>
    <property type="project" value="UniProtKB-SubCell"/>
</dbReference>